<gene>
    <name evidence="2" type="ORF">CRG98_027412</name>
</gene>
<organism evidence="2 3">
    <name type="scientific">Punica granatum</name>
    <name type="common">Pomegranate</name>
    <dbReference type="NCBI Taxonomy" id="22663"/>
    <lineage>
        <taxon>Eukaryota</taxon>
        <taxon>Viridiplantae</taxon>
        <taxon>Streptophyta</taxon>
        <taxon>Embryophyta</taxon>
        <taxon>Tracheophyta</taxon>
        <taxon>Spermatophyta</taxon>
        <taxon>Magnoliopsida</taxon>
        <taxon>eudicotyledons</taxon>
        <taxon>Gunneridae</taxon>
        <taxon>Pentapetalae</taxon>
        <taxon>rosids</taxon>
        <taxon>malvids</taxon>
        <taxon>Myrtales</taxon>
        <taxon>Lythraceae</taxon>
        <taxon>Punica</taxon>
    </lineage>
</organism>
<evidence type="ECO:0000259" key="1">
    <source>
        <dbReference type="Pfam" id="PF26130"/>
    </source>
</evidence>
<dbReference type="Proteomes" id="UP000233551">
    <property type="component" value="Unassembled WGS sequence"/>
</dbReference>
<comment type="caution">
    <text evidence="2">The sequence shown here is derived from an EMBL/GenBank/DDBJ whole genome shotgun (WGS) entry which is preliminary data.</text>
</comment>
<proteinExistence type="predicted"/>
<dbReference type="Pfam" id="PF26130">
    <property type="entry name" value="PB1-like"/>
    <property type="match status" value="1"/>
</dbReference>
<dbReference type="EMBL" id="PGOL01001962">
    <property type="protein sequence ID" value="PKI52237.1"/>
    <property type="molecule type" value="Genomic_DNA"/>
</dbReference>
<dbReference type="AlphaFoldDB" id="A0A2I0J7L8"/>
<keyword evidence="3" id="KW-1185">Reference proteome</keyword>
<sequence length="120" mass="13446">MEAPGARPRYLEISQLRWGGGRSGLHPPPTQHILSKFQCDHQEKPQTSSMEDDNHKFVCLPSMHLWKTVDVYLHHGGKFVGEPGVGYEGGDVEIIRNVDVDTITAVEVCDSLPNVYRTAY</sequence>
<reference evidence="2 3" key="1">
    <citation type="submission" date="2017-11" db="EMBL/GenBank/DDBJ databases">
        <title>De-novo sequencing of pomegranate (Punica granatum L.) genome.</title>
        <authorList>
            <person name="Akparov Z."/>
            <person name="Amiraslanov A."/>
            <person name="Hajiyeva S."/>
            <person name="Abbasov M."/>
            <person name="Kaur K."/>
            <person name="Hamwieh A."/>
            <person name="Solovyev V."/>
            <person name="Salamov A."/>
            <person name="Braich B."/>
            <person name="Kosarev P."/>
            <person name="Mahmoud A."/>
            <person name="Hajiyev E."/>
            <person name="Babayeva S."/>
            <person name="Izzatullayeva V."/>
            <person name="Mammadov A."/>
            <person name="Mammadov A."/>
            <person name="Sharifova S."/>
            <person name="Ojaghi J."/>
            <person name="Eynullazada K."/>
            <person name="Bayramov B."/>
            <person name="Abdulazimova A."/>
            <person name="Shahmuradov I."/>
        </authorList>
    </citation>
    <scope>NUCLEOTIDE SEQUENCE [LARGE SCALE GENOMIC DNA]</scope>
    <source>
        <strain evidence="3">cv. AG2017</strain>
        <tissue evidence="2">Leaf</tissue>
    </source>
</reference>
<name>A0A2I0J7L8_PUNGR</name>
<evidence type="ECO:0000313" key="2">
    <source>
        <dbReference type="EMBL" id="PKI52237.1"/>
    </source>
</evidence>
<dbReference type="InterPro" id="IPR058594">
    <property type="entry name" value="PB1-like_dom_pln"/>
</dbReference>
<feature type="domain" description="PB1-like" evidence="1">
    <location>
        <begin position="68"/>
        <end position="110"/>
    </location>
</feature>
<evidence type="ECO:0000313" key="3">
    <source>
        <dbReference type="Proteomes" id="UP000233551"/>
    </source>
</evidence>
<accession>A0A2I0J7L8</accession>
<protein>
    <recommendedName>
        <fullName evidence="1">PB1-like domain-containing protein</fullName>
    </recommendedName>
</protein>